<name>A0AAD7GIM8_MYCRO</name>
<evidence type="ECO:0000313" key="2">
    <source>
        <dbReference type="Proteomes" id="UP001221757"/>
    </source>
</evidence>
<evidence type="ECO:0000313" key="1">
    <source>
        <dbReference type="EMBL" id="KAJ7689706.1"/>
    </source>
</evidence>
<protein>
    <submittedName>
        <fullName evidence="1">Uncharacterized protein</fullName>
    </submittedName>
</protein>
<sequence length="539" mass="59821">MSPPVAARIMELPSVALPVQQTARRANTAERHATHNPVECMRCETRNGRFLTLASLILPLAALRRLSKAAIVYSILFFDSAFAPFPAFIVPAPPHRPVRPELNVPHLPRTVPIMPSRVVVARPFRYASPLPSSFRHPSSPLLSFIFEVNEWRLRARVLPLAAPPRSDVHAAVLLAEVEDLDLDLALEEDTPAHVPSFLMHEFSPPRSAAHARSGSVKHQQQQQERIVLNHSLRDAQAGAQTWAPGRECRRGCGCGRVCAWEWGGVERRRRVHEGDLASGGVRAGNFDTTAINNYPHDWFLFSQPAAVAFRSAAAPVLLRECYKLLRLSTGSYSDPTGSYTVLQAPTAVYGLLRQSYELLRAPTPLYDLYAAPTSHYELLRRSYEPLPCFYKVLLGPMAALRAPTSFYAVVAPPLLRECYAVLRRCYAVTPECSRDRDLVYDATSATRSYWRSRAGPGSRVPVLPIVTLNDGAACTVLLLWTQLTSHTLEAVFPIQCAPISQQAASLVHCESILCIEPRDKTHRPDITLGRLESLVVMTL</sequence>
<reference evidence="1" key="1">
    <citation type="submission" date="2023-03" db="EMBL/GenBank/DDBJ databases">
        <title>Massive genome expansion in bonnet fungi (Mycena s.s.) driven by repeated elements and novel gene families across ecological guilds.</title>
        <authorList>
            <consortium name="Lawrence Berkeley National Laboratory"/>
            <person name="Harder C.B."/>
            <person name="Miyauchi S."/>
            <person name="Viragh M."/>
            <person name="Kuo A."/>
            <person name="Thoen E."/>
            <person name="Andreopoulos B."/>
            <person name="Lu D."/>
            <person name="Skrede I."/>
            <person name="Drula E."/>
            <person name="Henrissat B."/>
            <person name="Morin E."/>
            <person name="Kohler A."/>
            <person name="Barry K."/>
            <person name="LaButti K."/>
            <person name="Morin E."/>
            <person name="Salamov A."/>
            <person name="Lipzen A."/>
            <person name="Mereny Z."/>
            <person name="Hegedus B."/>
            <person name="Baldrian P."/>
            <person name="Stursova M."/>
            <person name="Weitz H."/>
            <person name="Taylor A."/>
            <person name="Grigoriev I.V."/>
            <person name="Nagy L.G."/>
            <person name="Martin F."/>
            <person name="Kauserud H."/>
        </authorList>
    </citation>
    <scope>NUCLEOTIDE SEQUENCE</scope>
    <source>
        <strain evidence="1">CBHHK067</strain>
    </source>
</reference>
<dbReference type="Proteomes" id="UP001221757">
    <property type="component" value="Unassembled WGS sequence"/>
</dbReference>
<proteinExistence type="predicted"/>
<organism evidence="1 2">
    <name type="scientific">Mycena rosella</name>
    <name type="common">Pink bonnet</name>
    <name type="synonym">Agaricus rosellus</name>
    <dbReference type="NCBI Taxonomy" id="1033263"/>
    <lineage>
        <taxon>Eukaryota</taxon>
        <taxon>Fungi</taxon>
        <taxon>Dikarya</taxon>
        <taxon>Basidiomycota</taxon>
        <taxon>Agaricomycotina</taxon>
        <taxon>Agaricomycetes</taxon>
        <taxon>Agaricomycetidae</taxon>
        <taxon>Agaricales</taxon>
        <taxon>Marasmiineae</taxon>
        <taxon>Mycenaceae</taxon>
        <taxon>Mycena</taxon>
    </lineage>
</organism>
<gene>
    <name evidence="1" type="ORF">B0H17DRAFT_1331659</name>
</gene>
<accession>A0AAD7GIM8</accession>
<dbReference type="EMBL" id="JARKIE010000070">
    <property type="protein sequence ID" value="KAJ7689706.1"/>
    <property type="molecule type" value="Genomic_DNA"/>
</dbReference>
<comment type="caution">
    <text evidence="1">The sequence shown here is derived from an EMBL/GenBank/DDBJ whole genome shotgun (WGS) entry which is preliminary data.</text>
</comment>
<keyword evidence="2" id="KW-1185">Reference proteome</keyword>
<dbReference type="AlphaFoldDB" id="A0AAD7GIM8"/>